<evidence type="ECO:0000256" key="1">
    <source>
        <dbReference type="ARBA" id="ARBA00007452"/>
    </source>
</evidence>
<evidence type="ECO:0000313" key="9">
    <source>
        <dbReference type="EMBL" id="SFE94410.1"/>
    </source>
</evidence>
<dbReference type="STRING" id="385682.SAMN05444380_12351"/>
<evidence type="ECO:0000256" key="3">
    <source>
        <dbReference type="ARBA" id="ARBA00022763"/>
    </source>
</evidence>
<dbReference type="eggNOG" id="COG1381">
    <property type="taxonomic scope" value="Bacteria"/>
</dbReference>
<dbReference type="GO" id="GO:0043590">
    <property type="term" value="C:bacterial nucleoid"/>
    <property type="evidence" value="ECO:0007669"/>
    <property type="project" value="TreeGrafter"/>
</dbReference>
<reference evidence="9 10" key="1">
    <citation type="submission" date="2016-10" db="EMBL/GenBank/DDBJ databases">
        <authorList>
            <person name="de Groot N.N."/>
        </authorList>
    </citation>
    <scope>NUCLEOTIDE SEQUENCE [LARGE SCALE GENOMIC DNA]</scope>
    <source>
        <strain evidence="9 10">DSM 19012</strain>
    </source>
</reference>
<dbReference type="SUPFAM" id="SSF50249">
    <property type="entry name" value="Nucleic acid-binding proteins"/>
    <property type="match status" value="1"/>
</dbReference>
<dbReference type="InterPro" id="IPR042242">
    <property type="entry name" value="RecO_C"/>
</dbReference>
<protein>
    <recommendedName>
        <fullName evidence="2 7">DNA repair protein RecO</fullName>
    </recommendedName>
    <alternativeName>
        <fullName evidence="6 7">Recombination protein O</fullName>
    </alternativeName>
</protein>
<keyword evidence="3 7" id="KW-0227">DNA damage</keyword>
<dbReference type="Proteomes" id="UP000181976">
    <property type="component" value="Unassembled WGS sequence"/>
</dbReference>
<dbReference type="Gene3D" id="2.40.50.140">
    <property type="entry name" value="Nucleic acid-binding proteins"/>
    <property type="match status" value="1"/>
</dbReference>
<keyword evidence="10" id="KW-1185">Reference proteome</keyword>
<gene>
    <name evidence="7" type="primary">recO</name>
    <name evidence="9" type="ORF">SAMN05444380_12351</name>
</gene>
<evidence type="ECO:0000256" key="2">
    <source>
        <dbReference type="ARBA" id="ARBA00021310"/>
    </source>
</evidence>
<dbReference type="Pfam" id="PF11967">
    <property type="entry name" value="RecO_N"/>
    <property type="match status" value="1"/>
</dbReference>
<dbReference type="PANTHER" id="PTHR33991">
    <property type="entry name" value="DNA REPAIR PROTEIN RECO"/>
    <property type="match status" value="1"/>
</dbReference>
<dbReference type="InterPro" id="IPR012340">
    <property type="entry name" value="NA-bd_OB-fold"/>
</dbReference>
<dbReference type="InterPro" id="IPR037278">
    <property type="entry name" value="ARFGAP/RecO"/>
</dbReference>
<proteinExistence type="inferred from homology"/>
<evidence type="ECO:0000256" key="5">
    <source>
        <dbReference type="ARBA" id="ARBA00023204"/>
    </source>
</evidence>
<comment type="function">
    <text evidence="7">Involved in DNA repair and RecF pathway recombination.</text>
</comment>
<feature type="domain" description="DNA replication/recombination mediator RecO N-terminal" evidence="8">
    <location>
        <begin position="25"/>
        <end position="105"/>
    </location>
</feature>
<evidence type="ECO:0000256" key="7">
    <source>
        <dbReference type="HAMAP-Rule" id="MF_00201"/>
    </source>
</evidence>
<evidence type="ECO:0000313" key="10">
    <source>
        <dbReference type="Proteomes" id="UP000181976"/>
    </source>
</evidence>
<dbReference type="InterPro" id="IPR003717">
    <property type="entry name" value="RecO"/>
</dbReference>
<dbReference type="RefSeq" id="WP_010526859.1">
    <property type="nucleotide sequence ID" value="NZ_AFSL01000020.1"/>
</dbReference>
<dbReference type="EMBL" id="FONA01000023">
    <property type="protein sequence ID" value="SFE94410.1"/>
    <property type="molecule type" value="Genomic_DNA"/>
</dbReference>
<dbReference type="SUPFAM" id="SSF57863">
    <property type="entry name" value="ArfGap/RecO-like zinc finger"/>
    <property type="match status" value="1"/>
</dbReference>
<dbReference type="NCBIfam" id="TIGR00613">
    <property type="entry name" value="reco"/>
    <property type="match status" value="1"/>
</dbReference>
<accession>A0A1I2EQB3</accession>
<dbReference type="AlphaFoldDB" id="A0A1I2EQB3"/>
<evidence type="ECO:0000256" key="6">
    <source>
        <dbReference type="ARBA" id="ARBA00033409"/>
    </source>
</evidence>
<evidence type="ECO:0000256" key="4">
    <source>
        <dbReference type="ARBA" id="ARBA00023172"/>
    </source>
</evidence>
<keyword evidence="4 7" id="KW-0233">DNA recombination</keyword>
<dbReference type="HAMAP" id="MF_00201">
    <property type="entry name" value="RecO"/>
    <property type="match status" value="1"/>
</dbReference>
<dbReference type="InParanoid" id="A0A1I2EQB3"/>
<dbReference type="PANTHER" id="PTHR33991:SF1">
    <property type="entry name" value="DNA REPAIR PROTEIN RECO"/>
    <property type="match status" value="1"/>
</dbReference>
<dbReference type="InterPro" id="IPR022572">
    <property type="entry name" value="DNA_rep/recomb_RecO_N"/>
</dbReference>
<name>A0A1I2EQB3_9BACT</name>
<organism evidence="9 10">
    <name type="scientific">Thermophagus xiamenensis</name>
    <dbReference type="NCBI Taxonomy" id="385682"/>
    <lineage>
        <taxon>Bacteria</taxon>
        <taxon>Pseudomonadati</taxon>
        <taxon>Bacteroidota</taxon>
        <taxon>Bacteroidia</taxon>
        <taxon>Marinilabiliales</taxon>
        <taxon>Marinilabiliaceae</taxon>
        <taxon>Thermophagus</taxon>
    </lineage>
</organism>
<dbReference type="GO" id="GO:0006302">
    <property type="term" value="P:double-strand break repair"/>
    <property type="evidence" value="ECO:0007669"/>
    <property type="project" value="TreeGrafter"/>
</dbReference>
<dbReference type="Pfam" id="PF02565">
    <property type="entry name" value="RecO_C"/>
    <property type="match status" value="1"/>
</dbReference>
<dbReference type="Gene3D" id="1.20.1440.120">
    <property type="entry name" value="Recombination protein O, C-terminal domain"/>
    <property type="match status" value="1"/>
</dbReference>
<comment type="similarity">
    <text evidence="1 7">Belongs to the RecO family.</text>
</comment>
<evidence type="ECO:0000259" key="8">
    <source>
        <dbReference type="Pfam" id="PF11967"/>
    </source>
</evidence>
<keyword evidence="5 7" id="KW-0234">DNA repair</keyword>
<sequence>MQTIFFELIHFYGLYLQPVSITSNMSNLIKTDGIVLDHVRYRDTSAIIHIYTRELGRQNYIVNRVRGNRKSKKSVLLQPLNRISMEVYHSTKKDLHRIKEFSLLTPLKTIPFSQSRRAQAFFLTELFSHILNLQEKSEELFDFLKSSIDLLDSDVEGRENLHLFIMFRLTQYLGFYPRANHIGQNAWFDIKNGHFVSSEPLHPLFLNPDKSALISRMFDADVFSLKNIALNSHERRIILHSLLDYYNVHAHGFSPLKSLEILEEVLHS</sequence>
<dbReference type="GO" id="GO:0006310">
    <property type="term" value="P:DNA recombination"/>
    <property type="evidence" value="ECO:0007669"/>
    <property type="project" value="UniProtKB-UniRule"/>
</dbReference>